<keyword evidence="2 3" id="KW-0789">Thiol protease inhibitor</keyword>
<dbReference type="GO" id="GO:0004869">
    <property type="term" value="F:cysteine-type endopeptidase inhibitor activity"/>
    <property type="evidence" value="ECO:0007669"/>
    <property type="project" value="UniProtKB-KW"/>
</dbReference>
<evidence type="ECO:0000256" key="3">
    <source>
        <dbReference type="RuleBase" id="RU362130"/>
    </source>
</evidence>
<proteinExistence type="evidence at transcript level"/>
<dbReference type="PROSITE" id="PS00287">
    <property type="entry name" value="CYSTATIN"/>
    <property type="match status" value="1"/>
</dbReference>
<dbReference type="CDD" id="cd00042">
    <property type="entry name" value="CY"/>
    <property type="match status" value="2"/>
</dbReference>
<accession>A9NNX8</accession>
<evidence type="ECO:0000256" key="2">
    <source>
        <dbReference type="ARBA" id="ARBA00022704"/>
    </source>
</evidence>
<dbReference type="Gene3D" id="3.10.450.10">
    <property type="match status" value="2"/>
</dbReference>
<dbReference type="PANTHER" id="PTHR11413">
    <property type="entry name" value="CYSTATIN FAMILY MEMBER"/>
    <property type="match status" value="1"/>
</dbReference>
<comment type="similarity">
    <text evidence="3">Belongs to the cystatin family. Phytocystatin subfamily.</text>
</comment>
<dbReference type="InterPro" id="IPR046350">
    <property type="entry name" value="Cystatin_sf"/>
</dbReference>
<dbReference type="InterPro" id="IPR018073">
    <property type="entry name" value="Prot_inh_cystat_CS"/>
</dbReference>
<dbReference type="EMBL" id="EF082988">
    <property type="protein sequence ID" value="ABK22339.1"/>
    <property type="molecule type" value="mRNA"/>
</dbReference>
<reference evidence="5" key="1">
    <citation type="journal article" date="2008" name="BMC Genomics">
        <title>A conifer genomics resource of 200,000 spruce (Picea spp.) ESTs and 6,464 high-quality, sequence-finished full-length cDNAs for Sitka spruce (Picea sitchensis).</title>
        <authorList>
            <person name="Ralph S.G."/>
            <person name="Chun H.J."/>
            <person name="Kolosova N."/>
            <person name="Cooper D."/>
            <person name="Oddy C."/>
            <person name="Ritland C.E."/>
            <person name="Kirkpatrick R."/>
            <person name="Moore R."/>
            <person name="Barber S."/>
            <person name="Holt R.A."/>
            <person name="Jones S.J."/>
            <person name="Marra M.A."/>
            <person name="Douglas C.J."/>
            <person name="Ritland K."/>
            <person name="Bohlmann J."/>
        </authorList>
    </citation>
    <scope>NUCLEOTIDE SEQUENCE</scope>
    <source>
        <tissue evidence="5">Green portion of the leader tissue</tissue>
    </source>
</reference>
<evidence type="ECO:0000259" key="4">
    <source>
        <dbReference type="SMART" id="SM00043"/>
    </source>
</evidence>
<evidence type="ECO:0000256" key="1">
    <source>
        <dbReference type="ARBA" id="ARBA00022690"/>
    </source>
</evidence>
<dbReference type="SUPFAM" id="SSF54403">
    <property type="entry name" value="Cystatin/monellin"/>
    <property type="match status" value="2"/>
</dbReference>
<protein>
    <recommendedName>
        <fullName evidence="3">Cysteine proteinase inhibitor</fullName>
    </recommendedName>
</protein>
<dbReference type="InterPro" id="IPR000010">
    <property type="entry name" value="Cystatin_dom"/>
</dbReference>
<dbReference type="AlphaFoldDB" id="A9NNX8"/>
<name>A9NNX8_PICSI</name>
<feature type="domain" description="Cystatin" evidence="4">
    <location>
        <begin position="35"/>
        <end position="125"/>
    </location>
</feature>
<dbReference type="InterPro" id="IPR027214">
    <property type="entry name" value="Cystatin"/>
</dbReference>
<dbReference type="PANTHER" id="PTHR11413:SF103">
    <property type="entry name" value="CYSTEINE PROTEINASE INHIBITOR 12"/>
    <property type="match status" value="1"/>
</dbReference>
<dbReference type="Pfam" id="PF00031">
    <property type="entry name" value="Cystatin"/>
    <property type="match status" value="1"/>
</dbReference>
<organism evidence="5">
    <name type="scientific">Picea sitchensis</name>
    <name type="common">Sitka spruce</name>
    <name type="synonym">Pinus sitchensis</name>
    <dbReference type="NCBI Taxonomy" id="3332"/>
    <lineage>
        <taxon>Eukaryota</taxon>
        <taxon>Viridiplantae</taxon>
        <taxon>Streptophyta</taxon>
        <taxon>Embryophyta</taxon>
        <taxon>Tracheophyta</taxon>
        <taxon>Spermatophyta</taxon>
        <taxon>Pinopsida</taxon>
        <taxon>Pinidae</taxon>
        <taxon>Conifers I</taxon>
        <taxon>Pinales</taxon>
        <taxon>Pinaceae</taxon>
        <taxon>Picea</taxon>
    </lineage>
</organism>
<dbReference type="Pfam" id="PF16845">
    <property type="entry name" value="SQAPI"/>
    <property type="match status" value="1"/>
</dbReference>
<sequence>MQSRRQIDSFGVFVLCVIAIGVLGISSSRGAAAMGTLGGLRDVKDFQNSIETLDLGRFAVDEHNKQQNGDITFRRVVAAQEQVVAGTMYHLTIEAEDGDHPKLYKAKVWVKPWENFKRLEDFKPVEQPSVSRADLGVKQVHAEGLGWRTVPVHAPVVQEAAQHAVKNIQQQSNSLAAYELQEVLSAKAEVVDASSKVHLHLKTKRGSKVEEHKVEMHCNPDGKWILRSLLT</sequence>
<dbReference type="SMART" id="SM00043">
    <property type="entry name" value="CY"/>
    <property type="match status" value="1"/>
</dbReference>
<evidence type="ECO:0000313" key="5">
    <source>
        <dbReference type="EMBL" id="ABK22339.1"/>
    </source>
</evidence>
<keyword evidence="1 3" id="KW-0646">Protease inhibitor</keyword>